<evidence type="ECO:0000313" key="3">
    <source>
        <dbReference type="Proteomes" id="UP000018948"/>
    </source>
</evidence>
<gene>
    <name evidence="2" type="ORF">F442_22543</name>
</gene>
<accession>W2Y1V7</accession>
<dbReference type="Proteomes" id="UP000018948">
    <property type="component" value="Unassembled WGS sequence"/>
</dbReference>
<evidence type="ECO:0000313" key="2">
    <source>
        <dbReference type="EMBL" id="ETP28169.1"/>
    </source>
</evidence>
<feature type="compositionally biased region" description="Basic and acidic residues" evidence="1">
    <location>
        <begin position="181"/>
        <end position="194"/>
    </location>
</feature>
<feature type="compositionally biased region" description="Basic and acidic residues" evidence="1">
    <location>
        <begin position="1"/>
        <end position="11"/>
    </location>
</feature>
<comment type="caution">
    <text evidence="2">The sequence shown here is derived from an EMBL/GenBank/DDBJ whole genome shotgun (WGS) entry which is preliminary data.</text>
</comment>
<sequence length="228" mass="25977">ALEEPRVHEEQQAQDELPVQEESRALVVPQEREELWAQIDTRNLKFEPFEGSVLEGSFDSKARDFVEELSDQIEDAQTFAGHEWSDAAKRAILKMFLTGTALKWKEKKRWNGTYREFADRLLQMADALEGGKSLPANAQHSLVAFVRNAYPKYADFLEMKVNHESDRPETELKSAVATVSRKAESDGRLPDKAKSKSATPSTQASKEKHKSTRRPESEIETNQEARRC</sequence>
<dbReference type="AlphaFoldDB" id="W2Y1V7"/>
<dbReference type="EMBL" id="ANIY01005022">
    <property type="protein sequence ID" value="ETP28169.1"/>
    <property type="molecule type" value="Genomic_DNA"/>
</dbReference>
<dbReference type="OrthoDB" id="116720at2759"/>
<reference evidence="2 3" key="1">
    <citation type="submission" date="2013-11" db="EMBL/GenBank/DDBJ databases">
        <title>The Genome Sequence of Phytophthora parasitica P10297.</title>
        <authorList>
            <consortium name="The Broad Institute Genomics Platform"/>
            <person name="Russ C."/>
            <person name="Tyler B."/>
            <person name="Panabieres F."/>
            <person name="Shan W."/>
            <person name="Tripathy S."/>
            <person name="Grunwald N."/>
            <person name="Machado M."/>
            <person name="Johnson C.S."/>
            <person name="Walker B."/>
            <person name="Young S.K."/>
            <person name="Zeng Q."/>
            <person name="Gargeya S."/>
            <person name="Fitzgerald M."/>
            <person name="Haas B."/>
            <person name="Abouelleil A."/>
            <person name="Allen A.W."/>
            <person name="Alvarado L."/>
            <person name="Arachchi H.M."/>
            <person name="Berlin A.M."/>
            <person name="Chapman S.B."/>
            <person name="Gainer-Dewar J."/>
            <person name="Goldberg J."/>
            <person name="Griggs A."/>
            <person name="Gujja S."/>
            <person name="Hansen M."/>
            <person name="Howarth C."/>
            <person name="Imamovic A."/>
            <person name="Ireland A."/>
            <person name="Larimer J."/>
            <person name="McCowan C."/>
            <person name="Murphy C."/>
            <person name="Pearson M."/>
            <person name="Poon T.W."/>
            <person name="Priest M."/>
            <person name="Roberts A."/>
            <person name="Saif S."/>
            <person name="Shea T."/>
            <person name="Sisk P."/>
            <person name="Sykes S."/>
            <person name="Wortman J."/>
            <person name="Nusbaum C."/>
            <person name="Birren B."/>
        </authorList>
    </citation>
    <scope>NUCLEOTIDE SEQUENCE [LARGE SCALE GENOMIC DNA]</scope>
    <source>
        <strain evidence="2 3">P10297</strain>
    </source>
</reference>
<name>W2Y1V7_PHYNI</name>
<protein>
    <submittedName>
        <fullName evidence="2">Uncharacterized protein</fullName>
    </submittedName>
</protein>
<evidence type="ECO:0000256" key="1">
    <source>
        <dbReference type="SAM" id="MobiDB-lite"/>
    </source>
</evidence>
<organism evidence="2 3">
    <name type="scientific">Phytophthora nicotianae P10297</name>
    <dbReference type="NCBI Taxonomy" id="1317064"/>
    <lineage>
        <taxon>Eukaryota</taxon>
        <taxon>Sar</taxon>
        <taxon>Stramenopiles</taxon>
        <taxon>Oomycota</taxon>
        <taxon>Peronosporomycetes</taxon>
        <taxon>Peronosporales</taxon>
        <taxon>Peronosporaceae</taxon>
        <taxon>Phytophthora</taxon>
    </lineage>
</organism>
<proteinExistence type="predicted"/>
<feature type="compositionally biased region" description="Basic and acidic residues" evidence="1">
    <location>
        <begin position="213"/>
        <end position="228"/>
    </location>
</feature>
<feature type="non-terminal residue" evidence="2">
    <location>
        <position position="1"/>
    </location>
</feature>
<feature type="region of interest" description="Disordered" evidence="1">
    <location>
        <begin position="163"/>
        <end position="228"/>
    </location>
</feature>
<feature type="region of interest" description="Disordered" evidence="1">
    <location>
        <begin position="1"/>
        <end position="23"/>
    </location>
</feature>
<feature type="compositionally biased region" description="Basic and acidic residues" evidence="1">
    <location>
        <begin position="163"/>
        <end position="172"/>
    </location>
</feature>